<keyword evidence="2" id="KW-0802">TPR repeat</keyword>
<keyword evidence="4" id="KW-1185">Reference proteome</keyword>
<organism evidence="3 4">
    <name type="scientific">Tetrabaena socialis</name>
    <dbReference type="NCBI Taxonomy" id="47790"/>
    <lineage>
        <taxon>Eukaryota</taxon>
        <taxon>Viridiplantae</taxon>
        <taxon>Chlorophyta</taxon>
        <taxon>core chlorophytes</taxon>
        <taxon>Chlorophyceae</taxon>
        <taxon>CS clade</taxon>
        <taxon>Chlamydomonadales</taxon>
        <taxon>Tetrabaenaceae</taxon>
        <taxon>Tetrabaena</taxon>
    </lineage>
</organism>
<dbReference type="PANTHER" id="PTHR22904:SF523">
    <property type="entry name" value="STRESS-INDUCED-PHOSPHOPROTEIN 1"/>
    <property type="match status" value="1"/>
</dbReference>
<dbReference type="PANTHER" id="PTHR22904">
    <property type="entry name" value="TPR REPEAT CONTAINING PROTEIN"/>
    <property type="match status" value="1"/>
</dbReference>
<dbReference type="GO" id="GO:0051879">
    <property type="term" value="F:Hsp90 protein binding"/>
    <property type="evidence" value="ECO:0007669"/>
    <property type="project" value="TreeGrafter"/>
</dbReference>
<evidence type="ECO:0000313" key="4">
    <source>
        <dbReference type="Proteomes" id="UP000236333"/>
    </source>
</evidence>
<accession>A0A2J7ZVE4</accession>
<sequence>MAWAACRRRLGSSAGVCTYSLTVPSFSFLPCSNRSAALLKLNKVSKALEDAEKCISLRPDWEKGYFRKAGVLEAQDRLLEALDVYQTAARLSADNKELGIKIRALSKLLKIKSTHREDTLEACLAAAIAGSDIPRLAQFGRDMSASAMENLADSGLAFPPSVHFLPGPAAASHEEREEHIQAAHAFSNPDMYTDFVGGMRETAQRLDAAAVIAVVSRSTVAYPQVWEQKGWPLACGKQQGIFVQLEVRSTSGSSARHAWFVPVGTDKTTGRPVPISAQDFAPLPTLFK</sequence>
<evidence type="ECO:0000256" key="2">
    <source>
        <dbReference type="ARBA" id="ARBA00022803"/>
    </source>
</evidence>
<dbReference type="InterPro" id="IPR011990">
    <property type="entry name" value="TPR-like_helical_dom_sf"/>
</dbReference>
<dbReference type="SMART" id="SM00028">
    <property type="entry name" value="TPR"/>
    <property type="match status" value="2"/>
</dbReference>
<reference evidence="3 4" key="1">
    <citation type="journal article" date="2017" name="Mol. Biol. Evol.">
        <title>The 4-celled Tetrabaena socialis nuclear genome reveals the essential components for genetic control of cell number at the origin of multicellularity in the volvocine lineage.</title>
        <authorList>
            <person name="Featherston J."/>
            <person name="Arakaki Y."/>
            <person name="Hanschen E.R."/>
            <person name="Ferris P.J."/>
            <person name="Michod R.E."/>
            <person name="Olson B.J.S.C."/>
            <person name="Nozaki H."/>
            <person name="Durand P.M."/>
        </authorList>
    </citation>
    <scope>NUCLEOTIDE SEQUENCE [LARGE SCALE GENOMIC DNA]</scope>
    <source>
        <strain evidence="3 4">NIES-571</strain>
    </source>
</reference>
<proteinExistence type="predicted"/>
<dbReference type="Gene3D" id="1.25.40.10">
    <property type="entry name" value="Tetratricopeptide repeat domain"/>
    <property type="match status" value="1"/>
</dbReference>
<evidence type="ECO:0000313" key="3">
    <source>
        <dbReference type="EMBL" id="PNH04208.1"/>
    </source>
</evidence>
<name>A0A2J7ZVE4_9CHLO</name>
<dbReference type="OrthoDB" id="2423701at2759"/>
<dbReference type="EMBL" id="PGGS01000413">
    <property type="protein sequence ID" value="PNH04208.1"/>
    <property type="molecule type" value="Genomic_DNA"/>
</dbReference>
<dbReference type="InterPro" id="IPR019734">
    <property type="entry name" value="TPR_rpt"/>
</dbReference>
<keyword evidence="1" id="KW-0677">Repeat</keyword>
<comment type="caution">
    <text evidence="3">The sequence shown here is derived from an EMBL/GenBank/DDBJ whole genome shotgun (WGS) entry which is preliminary data.</text>
</comment>
<dbReference type="SUPFAM" id="SSF48452">
    <property type="entry name" value="TPR-like"/>
    <property type="match status" value="1"/>
</dbReference>
<evidence type="ECO:0000256" key="1">
    <source>
        <dbReference type="ARBA" id="ARBA00022737"/>
    </source>
</evidence>
<protein>
    <submittedName>
        <fullName evidence="3">Protein STIP1</fullName>
    </submittedName>
</protein>
<dbReference type="AlphaFoldDB" id="A0A2J7ZVE4"/>
<dbReference type="Proteomes" id="UP000236333">
    <property type="component" value="Unassembled WGS sequence"/>
</dbReference>
<gene>
    <name evidence="3" type="ORF">TSOC_009658</name>
</gene>